<protein>
    <submittedName>
        <fullName evidence="5">Choline-sulfatase</fullName>
        <ecNumber evidence="5">3.1.6.6</ecNumber>
    </submittedName>
</protein>
<evidence type="ECO:0000313" key="5">
    <source>
        <dbReference type="EMBL" id="TSP12007.1"/>
    </source>
</evidence>
<keyword evidence="6" id="KW-1185">Reference proteome</keyword>
<feature type="domain" description="Sulfatase N-terminal" evidence="4">
    <location>
        <begin position="13"/>
        <end position="355"/>
    </location>
</feature>
<dbReference type="InterPro" id="IPR017850">
    <property type="entry name" value="Alkaline_phosphatase_core_sf"/>
</dbReference>
<keyword evidence="2" id="KW-0479">Metal-binding</keyword>
<dbReference type="Gene3D" id="3.40.720.10">
    <property type="entry name" value="Alkaline Phosphatase, subunit A"/>
    <property type="match status" value="1"/>
</dbReference>
<evidence type="ECO:0000256" key="1">
    <source>
        <dbReference type="ARBA" id="ARBA00008779"/>
    </source>
</evidence>
<dbReference type="GO" id="GO:0047753">
    <property type="term" value="F:choline-sulfatase activity"/>
    <property type="evidence" value="ECO:0007669"/>
    <property type="project" value="UniProtKB-EC"/>
</dbReference>
<evidence type="ECO:0000256" key="2">
    <source>
        <dbReference type="ARBA" id="ARBA00022723"/>
    </source>
</evidence>
<sequence length="541" mass="61092">MLSTKGDTGMRRPNIILFMADQLTANALTAYGNDVVKAPNIAALSEQGVTFKNAYTNSPICAPSRYAMLSGCLPWSIDAFDNAAELTASTPTLLHYLRRLGYATTLSGKMHFVGPDQLHGYQERLVTDIYPADFAWVPDWKAGPRNAPTGINMRAVVEAGPCFRSLQLDYDEETTFMANQKIYDLARQSRDKPFFLTVSLTHPHSPFTASQEHWDRYDHDEIDMPKVGPIPLDQLDTHSKWLYYSHGRDRLKVTDEHTKNARHAYYAMISYVDDKLGEMMKILKQTKLLEDTIIVFTADHGDMMGERGMWFKQTFFENATRIPLIIGGPGLPKAKVVEKNVSLVDLMPTLMSVADDGKVDTVTEIDGRDMTGLMTGTGTGWSDRAFSEYSDMGVCAPCRMVREGSFKYTYTHGHESMLFDLESDPNEQKNLCGDPEFSEIERRMHDTVLEGWCPDALNERVLRSQASRQLLWSLVKNEKRDNWSFEFRHGDKSRYVRGGGDAEGTNAVKGRARFPYYEPVVQAEPKPLTDEEASLIPNAKR</sequence>
<organism evidence="5 6">
    <name type="scientific">Cupriavidus campinensis</name>
    <dbReference type="NCBI Taxonomy" id="151783"/>
    <lineage>
        <taxon>Bacteria</taxon>
        <taxon>Pseudomonadati</taxon>
        <taxon>Pseudomonadota</taxon>
        <taxon>Betaproteobacteria</taxon>
        <taxon>Burkholderiales</taxon>
        <taxon>Burkholderiaceae</taxon>
        <taxon>Cupriavidus</taxon>
    </lineage>
</organism>
<comment type="caution">
    <text evidence="5">The sequence shown here is derived from an EMBL/GenBank/DDBJ whole genome shotgun (WGS) entry which is preliminary data.</text>
</comment>
<dbReference type="Pfam" id="PF00884">
    <property type="entry name" value="Sulfatase"/>
    <property type="match status" value="1"/>
</dbReference>
<reference evidence="5 6" key="1">
    <citation type="submission" date="2019-05" db="EMBL/GenBank/DDBJ databases">
        <title>Whole genome sequence analysis of Cupriavidus campinensis S14E4C strain.</title>
        <authorList>
            <person name="Abbaszade G."/>
            <person name="Szabo A."/>
            <person name="Toumi M."/>
            <person name="Toth E."/>
        </authorList>
    </citation>
    <scope>NUCLEOTIDE SEQUENCE [LARGE SCALE GENOMIC DNA]</scope>
    <source>
        <strain evidence="5 6">S14E4C</strain>
    </source>
</reference>
<dbReference type="InterPro" id="IPR024607">
    <property type="entry name" value="Sulfatase_CS"/>
</dbReference>
<proteinExistence type="inferred from homology"/>
<keyword evidence="3 5" id="KW-0378">Hydrolase</keyword>
<dbReference type="EMBL" id="VCIZ01000007">
    <property type="protein sequence ID" value="TSP12007.1"/>
    <property type="molecule type" value="Genomic_DNA"/>
</dbReference>
<dbReference type="PANTHER" id="PTHR45953:SF1">
    <property type="entry name" value="IDURONATE 2-SULFATASE"/>
    <property type="match status" value="1"/>
</dbReference>
<comment type="similarity">
    <text evidence="1">Belongs to the sulfatase family.</text>
</comment>
<dbReference type="InterPro" id="IPR000917">
    <property type="entry name" value="Sulfatase_N"/>
</dbReference>
<dbReference type="SUPFAM" id="SSF53649">
    <property type="entry name" value="Alkaline phosphatase-like"/>
    <property type="match status" value="1"/>
</dbReference>
<dbReference type="CDD" id="cd16032">
    <property type="entry name" value="choline-sulfatase"/>
    <property type="match status" value="1"/>
</dbReference>
<gene>
    <name evidence="5" type="primary">betC</name>
    <name evidence="5" type="ORF">FGG12_13370</name>
</gene>
<dbReference type="Proteomes" id="UP000318943">
    <property type="component" value="Unassembled WGS sequence"/>
</dbReference>
<dbReference type="PROSITE" id="PS00149">
    <property type="entry name" value="SULFATASE_2"/>
    <property type="match status" value="1"/>
</dbReference>
<evidence type="ECO:0000256" key="3">
    <source>
        <dbReference type="ARBA" id="ARBA00022801"/>
    </source>
</evidence>
<name>A0ABY3EM52_9BURK</name>
<accession>A0ABY3EM52</accession>
<dbReference type="InterPro" id="IPR017785">
    <property type="entry name" value="Choline-sulfatase"/>
</dbReference>
<dbReference type="PANTHER" id="PTHR45953">
    <property type="entry name" value="IDURONATE 2-SULFATASE"/>
    <property type="match status" value="1"/>
</dbReference>
<dbReference type="EC" id="3.1.6.6" evidence="5"/>
<dbReference type="NCBIfam" id="TIGR03417">
    <property type="entry name" value="chol_sulfatase"/>
    <property type="match status" value="1"/>
</dbReference>
<evidence type="ECO:0000313" key="6">
    <source>
        <dbReference type="Proteomes" id="UP000318943"/>
    </source>
</evidence>
<evidence type="ECO:0000259" key="4">
    <source>
        <dbReference type="Pfam" id="PF00884"/>
    </source>
</evidence>